<name>A0A9W7E732_9STRA</name>
<evidence type="ECO:0000256" key="1">
    <source>
        <dbReference type="SAM" id="MobiDB-lite"/>
    </source>
</evidence>
<gene>
    <name evidence="2" type="ORF">TrLO_g10947</name>
</gene>
<feature type="region of interest" description="Disordered" evidence="1">
    <location>
        <begin position="47"/>
        <end position="74"/>
    </location>
</feature>
<dbReference type="Proteomes" id="UP001165122">
    <property type="component" value="Unassembled WGS sequence"/>
</dbReference>
<comment type="caution">
    <text evidence="2">The sequence shown here is derived from an EMBL/GenBank/DDBJ whole genome shotgun (WGS) entry which is preliminary data.</text>
</comment>
<feature type="compositionally biased region" description="Basic and acidic residues" evidence="1">
    <location>
        <begin position="59"/>
        <end position="68"/>
    </location>
</feature>
<keyword evidence="3" id="KW-1185">Reference proteome</keyword>
<evidence type="ECO:0000313" key="2">
    <source>
        <dbReference type="EMBL" id="GMH70744.1"/>
    </source>
</evidence>
<proteinExistence type="predicted"/>
<reference evidence="3" key="1">
    <citation type="journal article" date="2023" name="Commun. Biol.">
        <title>Genome analysis of Parmales, the sister group of diatoms, reveals the evolutionary specialization of diatoms from phago-mixotrophs to photoautotrophs.</title>
        <authorList>
            <person name="Ban H."/>
            <person name="Sato S."/>
            <person name="Yoshikawa S."/>
            <person name="Yamada K."/>
            <person name="Nakamura Y."/>
            <person name="Ichinomiya M."/>
            <person name="Sato N."/>
            <person name="Blanc-Mathieu R."/>
            <person name="Endo H."/>
            <person name="Kuwata A."/>
            <person name="Ogata H."/>
        </authorList>
    </citation>
    <scope>NUCLEOTIDE SEQUENCE [LARGE SCALE GENOMIC DNA]</scope>
    <source>
        <strain evidence="3">NIES 3700</strain>
    </source>
</reference>
<evidence type="ECO:0000313" key="3">
    <source>
        <dbReference type="Proteomes" id="UP001165122"/>
    </source>
</evidence>
<organism evidence="2 3">
    <name type="scientific">Triparma laevis f. longispina</name>
    <dbReference type="NCBI Taxonomy" id="1714387"/>
    <lineage>
        <taxon>Eukaryota</taxon>
        <taxon>Sar</taxon>
        <taxon>Stramenopiles</taxon>
        <taxon>Ochrophyta</taxon>
        <taxon>Bolidophyceae</taxon>
        <taxon>Parmales</taxon>
        <taxon>Triparmaceae</taxon>
        <taxon>Triparma</taxon>
    </lineage>
</organism>
<protein>
    <submittedName>
        <fullName evidence="2">Uncharacterized protein</fullName>
    </submittedName>
</protein>
<feature type="compositionally biased region" description="Low complexity" evidence="1">
    <location>
        <begin position="49"/>
        <end position="58"/>
    </location>
</feature>
<dbReference type="AlphaFoldDB" id="A0A9W7E732"/>
<sequence length="134" mass="15202">MALYFEVLNKMYSIHGLKNKYLQETFKELPSLHMNLDIKDGWLCETAPSSSMGSSSRSPNDEAGDKNDANVNSESKINSLMKVVNAKNEKIVKEKDTEIERLTKLLVEKAPEPPSPKSELKIFKMIRNKLMKKG</sequence>
<accession>A0A9W7E732</accession>
<dbReference type="EMBL" id="BRXW01000628">
    <property type="protein sequence ID" value="GMH70744.1"/>
    <property type="molecule type" value="Genomic_DNA"/>
</dbReference>